<accession>A0A8S3Y6Q7</accession>
<organism evidence="2 3">
    <name type="scientific">Parnassius apollo</name>
    <name type="common">Apollo butterfly</name>
    <name type="synonym">Papilio apollo</name>
    <dbReference type="NCBI Taxonomy" id="110799"/>
    <lineage>
        <taxon>Eukaryota</taxon>
        <taxon>Metazoa</taxon>
        <taxon>Ecdysozoa</taxon>
        <taxon>Arthropoda</taxon>
        <taxon>Hexapoda</taxon>
        <taxon>Insecta</taxon>
        <taxon>Pterygota</taxon>
        <taxon>Neoptera</taxon>
        <taxon>Endopterygota</taxon>
        <taxon>Lepidoptera</taxon>
        <taxon>Glossata</taxon>
        <taxon>Ditrysia</taxon>
        <taxon>Papilionoidea</taxon>
        <taxon>Papilionidae</taxon>
        <taxon>Parnassiinae</taxon>
        <taxon>Parnassini</taxon>
        <taxon>Parnassius</taxon>
        <taxon>Parnassius</taxon>
    </lineage>
</organism>
<dbReference type="Proteomes" id="UP000691718">
    <property type="component" value="Unassembled WGS sequence"/>
</dbReference>
<sequence>MIPLFSEREDSGIDSDDADRERRVRRLDHGDELAETSSSDEDLVVKPPCARPAGTNDSNNMEEGWIDSPQVIIPMMPWQGRNEHCCDLNLHPPESELRSSPDRSSPPLYEVELTASDEDDDNSVLELVIPVQNSRYKRVPTSSPTKVTFVPPKLFCKLFCCFCN</sequence>
<dbReference type="OrthoDB" id="7299127at2759"/>
<feature type="region of interest" description="Disordered" evidence="1">
    <location>
        <begin position="1"/>
        <end position="64"/>
    </location>
</feature>
<evidence type="ECO:0000313" key="2">
    <source>
        <dbReference type="EMBL" id="CAG5055638.1"/>
    </source>
</evidence>
<feature type="compositionally biased region" description="Basic and acidic residues" evidence="1">
    <location>
        <begin position="19"/>
        <end position="32"/>
    </location>
</feature>
<protein>
    <submittedName>
        <fullName evidence="2">(apollo) hypothetical protein</fullName>
    </submittedName>
</protein>
<evidence type="ECO:0000256" key="1">
    <source>
        <dbReference type="SAM" id="MobiDB-lite"/>
    </source>
</evidence>
<dbReference type="EMBL" id="CAJQZP010001584">
    <property type="protein sequence ID" value="CAG5055638.1"/>
    <property type="molecule type" value="Genomic_DNA"/>
</dbReference>
<feature type="compositionally biased region" description="Basic and acidic residues" evidence="1">
    <location>
        <begin position="1"/>
        <end position="11"/>
    </location>
</feature>
<gene>
    <name evidence="2" type="ORF">PAPOLLO_LOCUS26356</name>
</gene>
<comment type="caution">
    <text evidence="2">The sequence shown here is derived from an EMBL/GenBank/DDBJ whole genome shotgun (WGS) entry which is preliminary data.</text>
</comment>
<reference evidence="2" key="1">
    <citation type="submission" date="2021-04" db="EMBL/GenBank/DDBJ databases">
        <authorList>
            <person name="Tunstrom K."/>
        </authorList>
    </citation>
    <scope>NUCLEOTIDE SEQUENCE</scope>
</reference>
<evidence type="ECO:0000313" key="3">
    <source>
        <dbReference type="Proteomes" id="UP000691718"/>
    </source>
</evidence>
<keyword evidence="3" id="KW-1185">Reference proteome</keyword>
<name>A0A8S3Y6Q7_PARAO</name>
<proteinExistence type="predicted"/>
<dbReference type="AlphaFoldDB" id="A0A8S3Y6Q7"/>